<dbReference type="EC" id="3.6.1.7" evidence="2 4"/>
<feature type="active site" evidence="4">
    <location>
        <position position="35"/>
    </location>
</feature>
<dbReference type="Pfam" id="PF00708">
    <property type="entry name" value="Acylphosphatase"/>
    <property type="match status" value="1"/>
</dbReference>
<organism evidence="7 8">
    <name type="scientific">Noviherbaspirillum sedimenti</name>
    <dbReference type="NCBI Taxonomy" id="2320865"/>
    <lineage>
        <taxon>Bacteria</taxon>
        <taxon>Pseudomonadati</taxon>
        <taxon>Pseudomonadota</taxon>
        <taxon>Betaproteobacteria</taxon>
        <taxon>Burkholderiales</taxon>
        <taxon>Oxalobacteraceae</taxon>
        <taxon>Noviherbaspirillum</taxon>
    </lineage>
</organism>
<protein>
    <recommendedName>
        <fullName evidence="2 4">acylphosphatase</fullName>
        <ecNumber evidence="2 4">3.6.1.7</ecNumber>
    </recommendedName>
</protein>
<evidence type="ECO:0000313" key="7">
    <source>
        <dbReference type="EMBL" id="RJG02333.1"/>
    </source>
</evidence>
<comment type="catalytic activity">
    <reaction evidence="3 4">
        <text>an acyl phosphate + H2O = a carboxylate + phosphate + H(+)</text>
        <dbReference type="Rhea" id="RHEA:14965"/>
        <dbReference type="ChEBI" id="CHEBI:15377"/>
        <dbReference type="ChEBI" id="CHEBI:15378"/>
        <dbReference type="ChEBI" id="CHEBI:29067"/>
        <dbReference type="ChEBI" id="CHEBI:43474"/>
        <dbReference type="ChEBI" id="CHEBI:59918"/>
        <dbReference type="EC" id="3.6.1.7"/>
    </reaction>
</comment>
<dbReference type="InterPro" id="IPR017968">
    <property type="entry name" value="Acylphosphatase_CS"/>
</dbReference>
<sequence length="92" mass="9698">MARHLRISGIVQGVGYRAAFEREARALGLSGWVRNRLDGSVEALVAGDADALAGIIAWAWRGPAAAQVEQVAVADADGAQMAPGRFERRPTA</sequence>
<dbReference type="PROSITE" id="PS51160">
    <property type="entry name" value="ACYLPHOSPHATASE_3"/>
    <property type="match status" value="1"/>
</dbReference>
<dbReference type="Proteomes" id="UP000266327">
    <property type="component" value="Unassembled WGS sequence"/>
</dbReference>
<dbReference type="InterPro" id="IPR020456">
    <property type="entry name" value="Acylphosphatase"/>
</dbReference>
<accession>A0A3A3G1K1</accession>
<name>A0A3A3G1K1_9BURK</name>
<dbReference type="AlphaFoldDB" id="A0A3A3G1K1"/>
<evidence type="ECO:0000313" key="8">
    <source>
        <dbReference type="Proteomes" id="UP000266327"/>
    </source>
</evidence>
<evidence type="ECO:0000256" key="3">
    <source>
        <dbReference type="ARBA" id="ARBA00047645"/>
    </source>
</evidence>
<feature type="domain" description="Acylphosphatase-like" evidence="6">
    <location>
        <begin position="2"/>
        <end position="90"/>
    </location>
</feature>
<dbReference type="PROSITE" id="PS00151">
    <property type="entry name" value="ACYLPHOSPHATASE_2"/>
    <property type="match status" value="1"/>
</dbReference>
<feature type="active site" evidence="4">
    <location>
        <position position="17"/>
    </location>
</feature>
<dbReference type="PANTHER" id="PTHR47268:SF4">
    <property type="entry name" value="ACYLPHOSPHATASE"/>
    <property type="match status" value="1"/>
</dbReference>
<evidence type="ECO:0000259" key="6">
    <source>
        <dbReference type="PROSITE" id="PS51160"/>
    </source>
</evidence>
<reference evidence="8" key="1">
    <citation type="submission" date="2018-09" db="EMBL/GenBank/DDBJ databases">
        <authorList>
            <person name="Zhu H."/>
        </authorList>
    </citation>
    <scope>NUCLEOTIDE SEQUENCE [LARGE SCALE GENOMIC DNA]</scope>
    <source>
        <strain evidence="8">K1S02-23</strain>
    </source>
</reference>
<dbReference type="GO" id="GO:0003998">
    <property type="term" value="F:acylphosphatase activity"/>
    <property type="evidence" value="ECO:0007669"/>
    <property type="project" value="UniProtKB-EC"/>
</dbReference>
<dbReference type="InterPro" id="IPR001792">
    <property type="entry name" value="Acylphosphatase-like_dom"/>
</dbReference>
<dbReference type="SUPFAM" id="SSF54975">
    <property type="entry name" value="Acylphosphatase/BLUF domain-like"/>
    <property type="match status" value="1"/>
</dbReference>
<evidence type="ECO:0000256" key="2">
    <source>
        <dbReference type="ARBA" id="ARBA00012150"/>
    </source>
</evidence>
<comment type="similarity">
    <text evidence="1 5">Belongs to the acylphosphatase family.</text>
</comment>
<evidence type="ECO:0000256" key="4">
    <source>
        <dbReference type="PROSITE-ProRule" id="PRU00520"/>
    </source>
</evidence>
<keyword evidence="4" id="KW-0378">Hydrolase</keyword>
<dbReference type="EMBL" id="QYUQ01000002">
    <property type="protein sequence ID" value="RJG02333.1"/>
    <property type="molecule type" value="Genomic_DNA"/>
</dbReference>
<proteinExistence type="inferred from homology"/>
<dbReference type="Gene3D" id="3.30.70.100">
    <property type="match status" value="1"/>
</dbReference>
<evidence type="ECO:0000256" key="1">
    <source>
        <dbReference type="ARBA" id="ARBA00005614"/>
    </source>
</evidence>
<dbReference type="InterPro" id="IPR036046">
    <property type="entry name" value="Acylphosphatase-like_dom_sf"/>
</dbReference>
<gene>
    <name evidence="7" type="ORF">D3878_12715</name>
</gene>
<evidence type="ECO:0000256" key="5">
    <source>
        <dbReference type="RuleBase" id="RU004168"/>
    </source>
</evidence>
<dbReference type="PANTHER" id="PTHR47268">
    <property type="entry name" value="ACYLPHOSPHATASE"/>
    <property type="match status" value="1"/>
</dbReference>
<dbReference type="OrthoDB" id="5295388at2"/>
<dbReference type="PRINTS" id="PR00112">
    <property type="entry name" value="ACYLPHPHTASE"/>
</dbReference>
<comment type="caution">
    <text evidence="7">The sequence shown here is derived from an EMBL/GenBank/DDBJ whole genome shotgun (WGS) entry which is preliminary data.</text>
</comment>
<keyword evidence="8" id="KW-1185">Reference proteome</keyword>